<gene>
    <name evidence="1" type="ORF">BK660_17395</name>
</gene>
<evidence type="ECO:0000313" key="2">
    <source>
        <dbReference type="Proteomes" id="UP000285636"/>
    </source>
</evidence>
<dbReference type="Proteomes" id="UP000285636">
    <property type="component" value="Unassembled WGS sequence"/>
</dbReference>
<accession>A0A423I5T1</accession>
<reference evidence="1 2" key="1">
    <citation type="submission" date="2016-10" db="EMBL/GenBank/DDBJ databases">
        <title>Comparative genome analysis of multiple Pseudomonas spp. focuses on biocontrol and plant growth promoting traits.</title>
        <authorList>
            <person name="Tao X.-Y."/>
            <person name="Taylor C.G."/>
        </authorList>
    </citation>
    <scope>NUCLEOTIDE SEQUENCE [LARGE SCALE GENOMIC DNA]</scope>
    <source>
        <strain evidence="1 2">38D7</strain>
    </source>
</reference>
<dbReference type="AlphaFoldDB" id="A0A423I5T1"/>
<dbReference type="EMBL" id="MOBK01000006">
    <property type="protein sequence ID" value="RON20817.1"/>
    <property type="molecule type" value="Genomic_DNA"/>
</dbReference>
<name>A0A423I5T1_9PSED</name>
<comment type="caution">
    <text evidence="1">The sequence shown here is derived from an EMBL/GenBank/DDBJ whole genome shotgun (WGS) entry which is preliminary data.</text>
</comment>
<proteinExistence type="predicted"/>
<protein>
    <submittedName>
        <fullName evidence="1">Uncharacterized protein</fullName>
    </submittedName>
</protein>
<sequence>MLRYSLLLLLLPMGSVSAYDIVRVGELLAQELNECAAYYLVSASLVRAQQPELAEKNKQIAMEALAYSLALTDKEETRARSRAAVISMHQDLKNGAASLATLTARYADQCAKTVDNPEERADYWLKKQD</sequence>
<evidence type="ECO:0000313" key="1">
    <source>
        <dbReference type="EMBL" id="RON20817.1"/>
    </source>
</evidence>
<organism evidence="1 2">
    <name type="scientific">Pseudomonas brassicacearum</name>
    <dbReference type="NCBI Taxonomy" id="930166"/>
    <lineage>
        <taxon>Bacteria</taxon>
        <taxon>Pseudomonadati</taxon>
        <taxon>Pseudomonadota</taxon>
        <taxon>Gammaproteobacteria</taxon>
        <taxon>Pseudomonadales</taxon>
        <taxon>Pseudomonadaceae</taxon>
        <taxon>Pseudomonas</taxon>
    </lineage>
</organism>